<sequence>MRVYLFERQFAIGSYAKSKRWQAVNVVNRLKM</sequence>
<protein>
    <submittedName>
        <fullName evidence="1">Uncharacterized protein</fullName>
    </submittedName>
</protein>
<dbReference type="EMBL" id="CBXV010000006">
    <property type="protein sequence ID" value="CDM65872.1"/>
    <property type="molecule type" value="Genomic_DNA"/>
</dbReference>
<dbReference type="Proteomes" id="UP000031518">
    <property type="component" value="Unassembled WGS sequence"/>
</dbReference>
<evidence type="ECO:0000313" key="1">
    <source>
        <dbReference type="EMBL" id="CDM65872.1"/>
    </source>
</evidence>
<reference evidence="1 2" key="1">
    <citation type="submission" date="2013-12" db="EMBL/GenBank/DDBJ databases">
        <authorList>
            <person name="Stott M."/>
        </authorList>
    </citation>
    <scope>NUCLEOTIDE SEQUENCE [LARGE SCALE GENOMIC DNA]</scope>
    <source>
        <strain evidence="1 2">K22</strain>
    </source>
</reference>
<name>A0A0B6WYR4_9BACT</name>
<dbReference type="STRING" id="454194.PYK22_01880"/>
<evidence type="ECO:0000313" key="2">
    <source>
        <dbReference type="Proteomes" id="UP000031518"/>
    </source>
</evidence>
<keyword evidence="2" id="KW-1185">Reference proteome</keyword>
<dbReference type="AlphaFoldDB" id="A0A0B6WYR4"/>
<accession>A0A0B6WYR4</accession>
<reference evidence="1 2" key="2">
    <citation type="submission" date="2015-01" db="EMBL/GenBank/DDBJ databases">
        <title>Complete genome sequence of Pyrinomonas methylaliphatogenes type strain K22T.</title>
        <authorList>
            <person name="Lee K.C.Y."/>
            <person name="Power J.F."/>
            <person name="Dunfield P.F."/>
            <person name="Morgan X.C."/>
            <person name="Huttenhower C."/>
            <person name="Stott M.B."/>
        </authorList>
    </citation>
    <scope>NUCLEOTIDE SEQUENCE [LARGE SCALE GENOMIC DNA]</scope>
    <source>
        <strain evidence="1 2">K22</strain>
    </source>
</reference>
<organism evidence="1 2">
    <name type="scientific">Pyrinomonas methylaliphatogenes</name>
    <dbReference type="NCBI Taxonomy" id="454194"/>
    <lineage>
        <taxon>Bacteria</taxon>
        <taxon>Pseudomonadati</taxon>
        <taxon>Acidobacteriota</taxon>
        <taxon>Blastocatellia</taxon>
        <taxon>Blastocatellales</taxon>
        <taxon>Pyrinomonadaceae</taxon>
        <taxon>Pyrinomonas</taxon>
    </lineage>
</organism>
<proteinExistence type="predicted"/>
<gene>
    <name evidence="1" type="ORF">PYK22_01880</name>
</gene>